<dbReference type="InterPro" id="IPR019734">
    <property type="entry name" value="TPR_rpt"/>
</dbReference>
<dbReference type="InterPro" id="IPR039941">
    <property type="entry name" value="TT30"/>
</dbReference>
<keyword evidence="4 8" id="KW-0970">Cilium biogenesis/degradation</keyword>
<evidence type="ECO:0000256" key="1">
    <source>
        <dbReference type="ARBA" id="ARBA00004138"/>
    </source>
</evidence>
<dbReference type="SUPFAM" id="SSF48452">
    <property type="entry name" value="TPR-like"/>
    <property type="match status" value="2"/>
</dbReference>
<keyword evidence="9" id="KW-1185">Reference proteome</keyword>
<keyword evidence="5 8" id="KW-0802">TPR repeat</keyword>
<evidence type="ECO:0000256" key="5">
    <source>
        <dbReference type="ARBA" id="ARBA00022803"/>
    </source>
</evidence>
<dbReference type="Pfam" id="PF13174">
    <property type="entry name" value="TPR_6"/>
    <property type="match status" value="1"/>
</dbReference>
<proteinExistence type="inferred from homology"/>
<dbReference type="PANTHER" id="PTHR20931">
    <property type="entry name" value="TETRATRICOPEPTIDE REPEAT PROTEIN 30"/>
    <property type="match status" value="1"/>
</dbReference>
<dbReference type="GO" id="GO:0005879">
    <property type="term" value="C:axonemal microtubule"/>
    <property type="evidence" value="ECO:0007669"/>
    <property type="project" value="UniProtKB-UniRule"/>
</dbReference>
<evidence type="ECO:0000313" key="9">
    <source>
        <dbReference type="Proteomes" id="UP000887574"/>
    </source>
</evidence>
<evidence type="ECO:0000256" key="3">
    <source>
        <dbReference type="ARBA" id="ARBA00022737"/>
    </source>
</evidence>
<keyword evidence="3" id="KW-0677">Repeat</keyword>
<evidence type="ECO:0000256" key="8">
    <source>
        <dbReference type="RuleBase" id="RU367070"/>
    </source>
</evidence>
<comment type="similarity">
    <text evidence="2 8">Belongs to the TTC30/dfy-1/fleer family.</text>
</comment>
<evidence type="ECO:0000256" key="2">
    <source>
        <dbReference type="ARBA" id="ARBA00009522"/>
    </source>
</evidence>
<dbReference type="AlphaFoldDB" id="A0A915DKY2"/>
<reference evidence="10" key="1">
    <citation type="submission" date="2022-11" db="UniProtKB">
        <authorList>
            <consortium name="WormBaseParasite"/>
        </authorList>
    </citation>
    <scope>IDENTIFICATION</scope>
</reference>
<dbReference type="Pfam" id="PF14559">
    <property type="entry name" value="TPR_19"/>
    <property type="match status" value="1"/>
</dbReference>
<sequence>MLEFNFLTAIPSQTTISLCSKNVDVPIKDGEFTSTVYGMIKENRFTDAMRVLQYELQRAPDSRAALSLLGFCYYNIQDYIMAAECYGKLTEKYPQHVDYKLNHAQALYNAFMFPEAVAVLSQIDDPKLESKVVKLDAAIKYREEDLNNARILVEQFESDDPDVEVNMACLDFKEGKYQEALTRFTKATQLHGYQSDLTYDLALCHYQLKEYQQALKYISEIVDRGVKDYPELNVGMMTEGIDVRSVGNTLLLHETALVEACNLKFAIEYKLKNLESASEALTDMPPRSEEELDPVTLHNQALIGVDNNLADSFAKLQYLLSQNPFPPETFANLLLLYCKYEYYDLAADVLAENAHLTYKYLTQYTYDYLDALITQQSSAVDAYSKFDAIANEQLNGVRKSHQKLQESHGEGGGKKELEKAIEDLDDNLEKYLPALMSQAKILWEKGEYEQVEKIFRRSAEFCHDNDTWTLNLAHTLFMQEKFKDGADCYAPLVGKNFDKMLEVSAIVLANLCVCYIMTSSNEEAEEVMKKVEKEENLLMDKKSFHLSIINLVIGTLYCSKGNYEFGISRIVRALEPCERKLGIDTWYYSKRCLISMVESIAKCVIVIRDEVLTECIKFLDTCEVHGREIGTEANSLMVQAGPGMSLKLWHLKLAF</sequence>
<dbReference type="GO" id="GO:0120170">
    <property type="term" value="F:intraciliary transport particle B binding"/>
    <property type="evidence" value="ECO:0007669"/>
    <property type="project" value="TreeGrafter"/>
</dbReference>
<protein>
    <recommendedName>
        <fullName evidence="8">Tetratricopeptide repeat protein 30</fullName>
    </recommendedName>
</protein>
<dbReference type="WBParaSite" id="jg21084">
    <property type="protein sequence ID" value="jg21084"/>
    <property type="gene ID" value="jg21084"/>
</dbReference>
<evidence type="ECO:0000313" key="10">
    <source>
        <dbReference type="WBParaSite" id="jg21084"/>
    </source>
</evidence>
<dbReference type="GO" id="GO:0042073">
    <property type="term" value="P:intraciliary transport"/>
    <property type="evidence" value="ECO:0007669"/>
    <property type="project" value="UniProtKB-UniRule"/>
</dbReference>
<organism evidence="9 10">
    <name type="scientific">Ditylenchus dipsaci</name>
    <dbReference type="NCBI Taxonomy" id="166011"/>
    <lineage>
        <taxon>Eukaryota</taxon>
        <taxon>Metazoa</taxon>
        <taxon>Ecdysozoa</taxon>
        <taxon>Nematoda</taxon>
        <taxon>Chromadorea</taxon>
        <taxon>Rhabditida</taxon>
        <taxon>Tylenchina</taxon>
        <taxon>Tylenchomorpha</taxon>
        <taxon>Sphaerularioidea</taxon>
        <taxon>Anguinidae</taxon>
        <taxon>Anguininae</taxon>
        <taxon>Ditylenchus</taxon>
    </lineage>
</organism>
<dbReference type="InterPro" id="IPR011990">
    <property type="entry name" value="TPR-like_helical_dom_sf"/>
</dbReference>
<comment type="function">
    <text evidence="8">Required for polyglutamylation of axonemal tubulin. Plays a role in anterograde intraflagellar transport (IFT), the process by which cilia precursors are transported from the base of the cilium to the site of their incorporation at the tip.</text>
</comment>
<dbReference type="SMART" id="SM00028">
    <property type="entry name" value="TPR"/>
    <property type="match status" value="4"/>
</dbReference>
<keyword evidence="7 8" id="KW-0966">Cell projection</keyword>
<dbReference type="Proteomes" id="UP000887574">
    <property type="component" value="Unplaced"/>
</dbReference>
<evidence type="ECO:0000256" key="4">
    <source>
        <dbReference type="ARBA" id="ARBA00022794"/>
    </source>
</evidence>
<evidence type="ECO:0000256" key="6">
    <source>
        <dbReference type="ARBA" id="ARBA00023069"/>
    </source>
</evidence>
<dbReference type="FunFam" id="1.25.40.10:FF:000211">
    <property type="entry name" value="tetratricopeptide repeat protein 30B"/>
    <property type="match status" value="1"/>
</dbReference>
<keyword evidence="6 8" id="KW-0969">Cilium</keyword>
<evidence type="ECO:0000256" key="7">
    <source>
        <dbReference type="ARBA" id="ARBA00023273"/>
    </source>
</evidence>
<accession>A0A915DKY2</accession>
<dbReference type="GO" id="GO:0030992">
    <property type="term" value="C:intraciliary transport particle B"/>
    <property type="evidence" value="ECO:0007669"/>
    <property type="project" value="TreeGrafter"/>
</dbReference>
<comment type="subcellular location">
    <subcellularLocation>
        <location evidence="1 8">Cell projection</location>
        <location evidence="1 8">Cilium</location>
    </subcellularLocation>
</comment>
<dbReference type="Gene3D" id="1.25.40.10">
    <property type="entry name" value="Tetratricopeptide repeat domain"/>
    <property type="match status" value="3"/>
</dbReference>
<dbReference type="PANTHER" id="PTHR20931:SF0">
    <property type="entry name" value="TETRATRICOPEPTIDE REPEAT PROTEIN 30"/>
    <property type="match status" value="1"/>
</dbReference>
<name>A0A915DKY2_9BILA</name>